<dbReference type="EMBL" id="MDTU01000001">
    <property type="protein sequence ID" value="ODN42863.1"/>
    <property type="molecule type" value="Genomic_DNA"/>
</dbReference>
<sequence>MPNDNLASPENRGKRLREIRETLLSGITRIEFSQASNISSTSLKGWELGWGGGLTNKGCSKLIDYFTSQNVSCTQAWLMFGVGEAPSLANSNALAESAIQNELATFKQQQNAINAYISDDSMLPYLYPKTHVAGITQPDIHQAIGCECIIFDKDYNTHIRVLEYSAKSGAFNLSPLNKSYPRLTDIEVITAAPIIWTRRE</sequence>
<evidence type="ECO:0000313" key="2">
    <source>
        <dbReference type="Proteomes" id="UP000094329"/>
    </source>
</evidence>
<comment type="caution">
    <text evidence="1">The sequence shown here is derived from an EMBL/GenBank/DDBJ whole genome shotgun (WGS) entry which is preliminary data.</text>
</comment>
<organism evidence="1 2">
    <name type="scientific">Piscirickettsia litoralis</name>
    <dbReference type="NCBI Taxonomy" id="1891921"/>
    <lineage>
        <taxon>Bacteria</taxon>
        <taxon>Pseudomonadati</taxon>
        <taxon>Pseudomonadota</taxon>
        <taxon>Gammaproteobacteria</taxon>
        <taxon>Thiotrichales</taxon>
        <taxon>Piscirickettsiaceae</taxon>
        <taxon>Piscirickettsia</taxon>
    </lineage>
</organism>
<name>A0ABX3A5E7_9GAMM</name>
<proteinExistence type="predicted"/>
<evidence type="ECO:0000313" key="1">
    <source>
        <dbReference type="EMBL" id="ODN42863.1"/>
    </source>
</evidence>
<reference evidence="1 2" key="1">
    <citation type="submission" date="2016-08" db="EMBL/GenBank/DDBJ databases">
        <title>Draft genome sequence of Candidatus Piscirickettsia litoralis, from seawater.</title>
        <authorList>
            <person name="Wan X."/>
            <person name="Lee A.J."/>
            <person name="Hou S."/>
            <person name="Donachie S.P."/>
        </authorList>
    </citation>
    <scope>NUCLEOTIDE SEQUENCE [LARGE SCALE GENOMIC DNA]</scope>
    <source>
        <strain evidence="1 2">Y2</strain>
    </source>
</reference>
<gene>
    <name evidence="1" type="ORF">BGC07_07925</name>
</gene>
<protein>
    <recommendedName>
        <fullName evidence="3">HTH cro/C1-type domain-containing protein</fullName>
    </recommendedName>
</protein>
<evidence type="ECO:0008006" key="3">
    <source>
        <dbReference type="Google" id="ProtNLM"/>
    </source>
</evidence>
<accession>A0ABX3A5E7</accession>
<dbReference type="RefSeq" id="WP_069312660.1">
    <property type="nucleotide sequence ID" value="NZ_MDTU01000001.1"/>
</dbReference>
<keyword evidence="2" id="KW-1185">Reference proteome</keyword>
<dbReference type="Proteomes" id="UP000094329">
    <property type="component" value="Unassembled WGS sequence"/>
</dbReference>